<dbReference type="Pfam" id="PF17667">
    <property type="entry name" value="Pkinase_fungal"/>
    <property type="match status" value="1"/>
</dbReference>
<dbReference type="OrthoDB" id="2319030at2759"/>
<organism evidence="2 3">
    <name type="scientific">Funneliformis caledonium</name>
    <dbReference type="NCBI Taxonomy" id="1117310"/>
    <lineage>
        <taxon>Eukaryota</taxon>
        <taxon>Fungi</taxon>
        <taxon>Fungi incertae sedis</taxon>
        <taxon>Mucoromycota</taxon>
        <taxon>Glomeromycotina</taxon>
        <taxon>Glomeromycetes</taxon>
        <taxon>Glomerales</taxon>
        <taxon>Glomeraceae</taxon>
        <taxon>Funneliformis</taxon>
    </lineage>
</organism>
<protein>
    <submittedName>
        <fullName evidence="2">1282_t:CDS:1</fullName>
    </submittedName>
</protein>
<name>A0A9N9IY67_9GLOM</name>
<dbReference type="Gene3D" id="1.10.510.10">
    <property type="entry name" value="Transferase(Phosphotransferase) domain 1"/>
    <property type="match status" value="1"/>
</dbReference>
<proteinExistence type="predicted"/>
<accession>A0A9N9IY67</accession>
<dbReference type="InterPro" id="IPR040976">
    <property type="entry name" value="Pkinase_fungal"/>
</dbReference>
<dbReference type="AlphaFoldDB" id="A0A9N9IY67"/>
<dbReference type="InterPro" id="IPR008266">
    <property type="entry name" value="Tyr_kinase_AS"/>
</dbReference>
<sequence>KKFMEFFDSLKEQTRYSIIDTSSSNWLKDPIGKIDVSIVDGSQVLWAHLVSAIEIKYSLYNTTLYHEAVGQLVDRFQTVFQMQPGRPFIIGAVCCDKLVEFIYTNSELQLKRSGLMELNITKPTGIQMLLNLISSNPHQLGYSPPEDHKMLISTTGFTYKSLLRRADNGRGKLVLFGSINSKKAIFKASNNLNNELKMLGILKDCKYVLQVVKEGFLSDGRMFMVITPAGVHLEAKKHGLKGTLKALRDVAKALKFSYDRHIFHRDVSYLNIIVYEKQGYLIDWGVASTVSELISAPLTGTYLFSSFPVLMSFKTGKPHTYSAIDEIESLFYVFMYIACDGIVSWKKHSDLSTIIAIKYNVMFCPQEFNRHLANYAHNEFHRHLSAFHKIIFPYGNDLESRELSIEEIIEIFENWINEL</sequence>
<dbReference type="PANTHER" id="PTHR38248">
    <property type="entry name" value="FUNK1 6"/>
    <property type="match status" value="1"/>
</dbReference>
<dbReference type="PROSITE" id="PS00109">
    <property type="entry name" value="PROTEIN_KINASE_TYR"/>
    <property type="match status" value="1"/>
</dbReference>
<evidence type="ECO:0000259" key="1">
    <source>
        <dbReference type="Pfam" id="PF17667"/>
    </source>
</evidence>
<keyword evidence="3" id="KW-1185">Reference proteome</keyword>
<feature type="non-terminal residue" evidence="2">
    <location>
        <position position="419"/>
    </location>
</feature>
<dbReference type="PANTHER" id="PTHR38248:SF2">
    <property type="entry name" value="FUNK1 11"/>
    <property type="match status" value="1"/>
</dbReference>
<gene>
    <name evidence="2" type="ORF">FCALED_LOCUS16545</name>
</gene>
<dbReference type="Proteomes" id="UP000789570">
    <property type="component" value="Unassembled WGS sequence"/>
</dbReference>
<feature type="domain" description="Fungal-type protein kinase" evidence="1">
    <location>
        <begin position="224"/>
        <end position="337"/>
    </location>
</feature>
<evidence type="ECO:0000313" key="3">
    <source>
        <dbReference type="Proteomes" id="UP000789570"/>
    </source>
</evidence>
<dbReference type="GO" id="GO:0004672">
    <property type="term" value="F:protein kinase activity"/>
    <property type="evidence" value="ECO:0007669"/>
    <property type="project" value="InterPro"/>
</dbReference>
<dbReference type="EMBL" id="CAJVPQ010019901">
    <property type="protein sequence ID" value="CAG8754976.1"/>
    <property type="molecule type" value="Genomic_DNA"/>
</dbReference>
<evidence type="ECO:0000313" key="2">
    <source>
        <dbReference type="EMBL" id="CAG8754976.1"/>
    </source>
</evidence>
<dbReference type="SUPFAM" id="SSF56112">
    <property type="entry name" value="Protein kinase-like (PK-like)"/>
    <property type="match status" value="1"/>
</dbReference>
<dbReference type="InterPro" id="IPR011009">
    <property type="entry name" value="Kinase-like_dom_sf"/>
</dbReference>
<comment type="caution">
    <text evidence="2">The sequence shown here is derived from an EMBL/GenBank/DDBJ whole genome shotgun (WGS) entry which is preliminary data.</text>
</comment>
<reference evidence="2" key="1">
    <citation type="submission" date="2021-06" db="EMBL/GenBank/DDBJ databases">
        <authorList>
            <person name="Kallberg Y."/>
            <person name="Tangrot J."/>
            <person name="Rosling A."/>
        </authorList>
    </citation>
    <scope>NUCLEOTIDE SEQUENCE</scope>
    <source>
        <strain evidence="2">UK204</strain>
    </source>
</reference>